<reference evidence="12 13" key="1">
    <citation type="submission" date="2016-10" db="EMBL/GenBank/DDBJ databases">
        <authorList>
            <person name="de Groot N.N."/>
        </authorList>
    </citation>
    <scope>NUCLEOTIDE SEQUENCE [LARGE SCALE GENOMIC DNA]</scope>
    <source>
        <strain evidence="12 13">DSM 24677</strain>
    </source>
</reference>
<keyword evidence="13" id="KW-1185">Reference proteome</keyword>
<feature type="transmembrane region" description="Helical" evidence="10">
    <location>
        <begin position="162"/>
        <end position="181"/>
    </location>
</feature>
<comment type="subcellular location">
    <subcellularLocation>
        <location evidence="10">Cell inner membrane</location>
        <topology evidence="10">Multi-pass membrane protein</topology>
    </subcellularLocation>
    <subcellularLocation>
        <location evidence="2">Cell membrane</location>
        <topology evidence="2">Multi-pass membrane protein</topology>
    </subcellularLocation>
</comment>
<dbReference type="PANTHER" id="PTHR42718:SF9">
    <property type="entry name" value="MAJOR FACILITATOR SUPERFAMILY MULTIDRUG TRANSPORTER MFSC"/>
    <property type="match status" value="1"/>
</dbReference>
<sequence length="395" mass="40902">MISETGLRQPKLITLILLTAISVLSLNMFLPALAQMASSFEVSYAVISVAVGGYMVVSSALQLIIGPLSDMYGRRPVILAGMAIFTVASVGCYFASNVWLFLALRMLQGAVISGMVLSRAVVRDIAPPQEAARLLGMIGTAMALAPLMGPVLGGFLGETFGWRANFIAYAIMGALMFALSWHDLAETNLTPSDSFTAQFRSYPELFKSKVFWAYCLCLIGSVGGFYAFLGGAALVGEGLFGLTPSQLGIGIGSISAGFMLGNFLTGRLSGRIPMLRLMLWGRLSATFGPLVIICIMALGAMNFWVMFAGAIFVGLGNGLTLPAANAGVMSVNPRLAGSASGLSGAITILGGAGATALTGALAGGPLGAYVLLGLMAASSGLGLLAVLWIAQLERV</sequence>
<dbReference type="NCBIfam" id="TIGR00710">
    <property type="entry name" value="efflux_Bcr_CflA"/>
    <property type="match status" value="1"/>
</dbReference>
<evidence type="ECO:0000256" key="8">
    <source>
        <dbReference type="ARBA" id="ARBA00022989"/>
    </source>
</evidence>
<keyword evidence="7 10" id="KW-0812">Transmembrane</keyword>
<feature type="transmembrane region" description="Helical" evidence="10">
    <location>
        <begin position="277"/>
        <end position="298"/>
    </location>
</feature>
<evidence type="ECO:0000313" key="13">
    <source>
        <dbReference type="Proteomes" id="UP000199026"/>
    </source>
</evidence>
<keyword evidence="5 10" id="KW-0813">Transport</keyword>
<feature type="transmembrane region" description="Helical" evidence="10">
    <location>
        <begin position="304"/>
        <end position="328"/>
    </location>
</feature>
<dbReference type="InterPro" id="IPR004812">
    <property type="entry name" value="Efflux_drug-R_Bcr/CmlA"/>
</dbReference>
<evidence type="ECO:0000256" key="9">
    <source>
        <dbReference type="ARBA" id="ARBA00023136"/>
    </source>
</evidence>
<keyword evidence="10" id="KW-0997">Cell inner membrane</keyword>
<evidence type="ECO:0000256" key="5">
    <source>
        <dbReference type="ARBA" id="ARBA00022448"/>
    </source>
</evidence>
<keyword evidence="6" id="KW-1003">Cell membrane</keyword>
<dbReference type="PANTHER" id="PTHR42718">
    <property type="entry name" value="MAJOR FACILITATOR SUPERFAMILY MULTIDRUG TRANSPORTER MFSC"/>
    <property type="match status" value="1"/>
</dbReference>
<evidence type="ECO:0000313" key="12">
    <source>
        <dbReference type="EMBL" id="SDY50740.1"/>
    </source>
</evidence>
<dbReference type="GO" id="GO:1990961">
    <property type="term" value="P:xenobiotic detoxification by transmembrane export across the plasma membrane"/>
    <property type="evidence" value="ECO:0007669"/>
    <property type="project" value="InterPro"/>
</dbReference>
<feature type="transmembrane region" description="Helical" evidence="10">
    <location>
        <begin position="134"/>
        <end position="156"/>
    </location>
</feature>
<evidence type="ECO:0000256" key="10">
    <source>
        <dbReference type="RuleBase" id="RU365088"/>
    </source>
</evidence>
<feature type="transmembrane region" description="Helical" evidence="10">
    <location>
        <begin position="368"/>
        <end position="390"/>
    </location>
</feature>
<dbReference type="CDD" id="cd17320">
    <property type="entry name" value="MFS_MdfA_MDR_like"/>
    <property type="match status" value="1"/>
</dbReference>
<dbReference type="Pfam" id="PF07690">
    <property type="entry name" value="MFS_1"/>
    <property type="match status" value="1"/>
</dbReference>
<proteinExistence type="inferred from homology"/>
<evidence type="ECO:0000256" key="4">
    <source>
        <dbReference type="ARBA" id="ARBA00007520"/>
    </source>
</evidence>
<gene>
    <name evidence="12" type="ORF">SAMN05444486_102509</name>
</gene>
<evidence type="ECO:0000256" key="2">
    <source>
        <dbReference type="ARBA" id="ARBA00004651"/>
    </source>
</evidence>
<feature type="domain" description="Major facilitator superfamily (MFS) profile" evidence="11">
    <location>
        <begin position="11"/>
        <end position="394"/>
    </location>
</feature>
<accession>A0A1H3KFC0</accession>
<dbReference type="PROSITE" id="PS50850">
    <property type="entry name" value="MFS"/>
    <property type="match status" value="1"/>
</dbReference>
<feature type="transmembrane region" description="Helical" evidence="10">
    <location>
        <begin position="247"/>
        <end position="265"/>
    </location>
</feature>
<evidence type="ECO:0000256" key="1">
    <source>
        <dbReference type="ARBA" id="ARBA00003279"/>
    </source>
</evidence>
<keyword evidence="9 10" id="KW-0472">Membrane</keyword>
<evidence type="ECO:0000259" key="11">
    <source>
        <dbReference type="PROSITE" id="PS50850"/>
    </source>
</evidence>
<feature type="transmembrane region" description="Helical" evidence="10">
    <location>
        <begin position="12"/>
        <end position="30"/>
    </location>
</feature>
<dbReference type="InterPro" id="IPR011701">
    <property type="entry name" value="MFS"/>
</dbReference>
<evidence type="ECO:0000256" key="7">
    <source>
        <dbReference type="ARBA" id="ARBA00022692"/>
    </source>
</evidence>
<evidence type="ECO:0000256" key="3">
    <source>
        <dbReference type="ARBA" id="ARBA00006236"/>
    </source>
</evidence>
<dbReference type="AlphaFoldDB" id="A0A1H3KFC0"/>
<dbReference type="GeneID" id="78124580"/>
<keyword evidence="8 10" id="KW-1133">Transmembrane helix</keyword>
<protein>
    <recommendedName>
        <fullName evidence="10">Bcr/CflA family efflux transporter</fullName>
    </recommendedName>
</protein>
<comment type="similarity">
    <text evidence="4">Belongs to the major facilitator superfamily. TCR/Tet family.</text>
</comment>
<comment type="function">
    <text evidence="1">Resistance to tetracycline by an active tetracycline efflux. This is an energy-dependent process that decreases the accumulation of the antibiotic in whole cells. This protein functions as a metal-tetracycline/H(+) antiporter.</text>
</comment>
<dbReference type="RefSeq" id="WP_089890429.1">
    <property type="nucleotide sequence ID" value="NZ_CALJFH010000012.1"/>
</dbReference>
<dbReference type="SUPFAM" id="SSF103473">
    <property type="entry name" value="MFS general substrate transporter"/>
    <property type="match status" value="1"/>
</dbReference>
<organism evidence="12 13">
    <name type="scientific">Lentibacter algarum</name>
    <dbReference type="NCBI Taxonomy" id="576131"/>
    <lineage>
        <taxon>Bacteria</taxon>
        <taxon>Pseudomonadati</taxon>
        <taxon>Pseudomonadota</taxon>
        <taxon>Alphaproteobacteria</taxon>
        <taxon>Rhodobacterales</taxon>
        <taxon>Roseobacteraceae</taxon>
        <taxon>Lentibacter</taxon>
    </lineage>
</organism>
<dbReference type="InterPro" id="IPR001958">
    <property type="entry name" value="Tet-R_TetA/multi-R_MdtG-like"/>
</dbReference>
<dbReference type="Proteomes" id="UP000199026">
    <property type="component" value="Unassembled WGS sequence"/>
</dbReference>
<feature type="transmembrane region" description="Helical" evidence="10">
    <location>
        <begin position="77"/>
        <end position="96"/>
    </location>
</feature>
<comment type="similarity">
    <text evidence="3 10">Belongs to the major facilitator superfamily. Bcr/CmlA family.</text>
</comment>
<dbReference type="PROSITE" id="PS00216">
    <property type="entry name" value="SUGAR_TRANSPORT_1"/>
    <property type="match status" value="1"/>
</dbReference>
<dbReference type="STRING" id="576131.SAMN05444486_102509"/>
<dbReference type="InterPro" id="IPR036259">
    <property type="entry name" value="MFS_trans_sf"/>
</dbReference>
<dbReference type="InterPro" id="IPR020846">
    <property type="entry name" value="MFS_dom"/>
</dbReference>
<feature type="transmembrane region" description="Helical" evidence="10">
    <location>
        <begin position="102"/>
        <end position="122"/>
    </location>
</feature>
<evidence type="ECO:0000256" key="6">
    <source>
        <dbReference type="ARBA" id="ARBA00022475"/>
    </source>
</evidence>
<dbReference type="GO" id="GO:0005886">
    <property type="term" value="C:plasma membrane"/>
    <property type="evidence" value="ECO:0007669"/>
    <property type="project" value="UniProtKB-SubCell"/>
</dbReference>
<dbReference type="PRINTS" id="PR01035">
    <property type="entry name" value="TCRTETA"/>
</dbReference>
<name>A0A1H3KFC0_9RHOB</name>
<dbReference type="GO" id="GO:0042910">
    <property type="term" value="F:xenobiotic transmembrane transporter activity"/>
    <property type="evidence" value="ECO:0007669"/>
    <property type="project" value="InterPro"/>
</dbReference>
<dbReference type="InterPro" id="IPR005829">
    <property type="entry name" value="Sugar_transporter_CS"/>
</dbReference>
<feature type="transmembrane region" description="Helical" evidence="10">
    <location>
        <begin position="210"/>
        <end position="235"/>
    </location>
</feature>
<dbReference type="EMBL" id="FNPR01000002">
    <property type="protein sequence ID" value="SDY50740.1"/>
    <property type="molecule type" value="Genomic_DNA"/>
</dbReference>
<feature type="transmembrane region" description="Helical" evidence="10">
    <location>
        <begin position="42"/>
        <end position="65"/>
    </location>
</feature>
<feature type="transmembrane region" description="Helical" evidence="10">
    <location>
        <begin position="340"/>
        <end position="362"/>
    </location>
</feature>
<dbReference type="Gene3D" id="1.20.1720.10">
    <property type="entry name" value="Multidrug resistance protein D"/>
    <property type="match status" value="1"/>
</dbReference>
<dbReference type="OrthoDB" id="9800416at2"/>